<reference evidence="1 2" key="1">
    <citation type="submission" date="2013-02" db="EMBL/GenBank/DDBJ databases">
        <title>The Genome Sequence of Plasmodium falciparum NF54.</title>
        <authorList>
            <consortium name="The Broad Institute Genome Sequencing Platform"/>
            <consortium name="The Broad Institute Genome Sequencing Center for Infectious Disease"/>
            <person name="Neafsey D."/>
            <person name="Cheeseman I."/>
            <person name="Volkman S."/>
            <person name="Adams J."/>
            <person name="Walker B."/>
            <person name="Young S.K."/>
            <person name="Zeng Q."/>
            <person name="Gargeya S."/>
            <person name="Fitzgerald M."/>
            <person name="Haas B."/>
            <person name="Abouelleil A."/>
            <person name="Alvarado L."/>
            <person name="Arachchi H.M."/>
            <person name="Berlin A.M."/>
            <person name="Chapman S.B."/>
            <person name="Dewar J."/>
            <person name="Goldberg J."/>
            <person name="Griggs A."/>
            <person name="Gujja S."/>
            <person name="Hansen M."/>
            <person name="Howarth C."/>
            <person name="Imamovic A."/>
            <person name="Larimer J."/>
            <person name="McCowan C."/>
            <person name="Murphy C."/>
            <person name="Neiman D."/>
            <person name="Pearson M."/>
            <person name="Priest M."/>
            <person name="Roberts A."/>
            <person name="Saif S."/>
            <person name="Shea T."/>
            <person name="Sisk P."/>
            <person name="Sykes S."/>
            <person name="Wortman J."/>
            <person name="Nusbaum C."/>
            <person name="Birren B."/>
        </authorList>
    </citation>
    <scope>NUCLEOTIDE SEQUENCE [LARGE SCALE GENOMIC DNA]</scope>
    <source>
        <strain evidence="1 2">NF54</strain>
    </source>
</reference>
<name>W7KHW3_PLAFO</name>
<protein>
    <submittedName>
        <fullName evidence="1">Uncharacterized protein</fullName>
    </submittedName>
</protein>
<gene>
    <name evidence="1" type="ORF">PFNF54_02102</name>
</gene>
<dbReference type="EMBL" id="KE123790">
    <property type="protein sequence ID" value="EWC89137.1"/>
    <property type="molecule type" value="Genomic_DNA"/>
</dbReference>
<evidence type="ECO:0000313" key="1">
    <source>
        <dbReference type="EMBL" id="EWC89137.1"/>
    </source>
</evidence>
<organism evidence="1 2">
    <name type="scientific">Plasmodium falciparum (isolate NF54)</name>
    <dbReference type="NCBI Taxonomy" id="5843"/>
    <lineage>
        <taxon>Eukaryota</taxon>
        <taxon>Sar</taxon>
        <taxon>Alveolata</taxon>
        <taxon>Apicomplexa</taxon>
        <taxon>Aconoidasida</taxon>
        <taxon>Haemosporida</taxon>
        <taxon>Plasmodiidae</taxon>
        <taxon>Plasmodium</taxon>
        <taxon>Plasmodium (Laverania)</taxon>
    </lineage>
</organism>
<dbReference type="AlphaFoldDB" id="W7KHW3"/>
<accession>W7KHW3</accession>
<sequence>MDMKKYINYEYNKKWEIDSSENVCYYMYNIILD</sequence>
<keyword evidence="2" id="KW-1185">Reference proteome</keyword>
<evidence type="ECO:0000313" key="2">
    <source>
        <dbReference type="Proteomes" id="UP000030673"/>
    </source>
</evidence>
<proteinExistence type="predicted"/>
<dbReference type="Proteomes" id="UP000030673">
    <property type="component" value="Unassembled WGS sequence"/>
</dbReference>